<protein>
    <submittedName>
        <fullName evidence="2">Uncharacterized protein</fullName>
    </submittedName>
</protein>
<keyword evidence="3" id="KW-1185">Reference proteome</keyword>
<reference evidence="2 3" key="1">
    <citation type="submission" date="2019-02" db="EMBL/GenBank/DDBJ databases">
        <title>Deep-cultivation of Planctomycetes and their phenomic and genomic characterization uncovers novel biology.</title>
        <authorList>
            <person name="Wiegand S."/>
            <person name="Jogler M."/>
            <person name="Boedeker C."/>
            <person name="Pinto D."/>
            <person name="Vollmers J."/>
            <person name="Rivas-Marin E."/>
            <person name="Kohn T."/>
            <person name="Peeters S.H."/>
            <person name="Heuer A."/>
            <person name="Rast P."/>
            <person name="Oberbeckmann S."/>
            <person name="Bunk B."/>
            <person name="Jeske O."/>
            <person name="Meyerdierks A."/>
            <person name="Storesund J.E."/>
            <person name="Kallscheuer N."/>
            <person name="Luecker S."/>
            <person name="Lage O.M."/>
            <person name="Pohl T."/>
            <person name="Merkel B.J."/>
            <person name="Hornburger P."/>
            <person name="Mueller R.-W."/>
            <person name="Bruemmer F."/>
            <person name="Labrenz M."/>
            <person name="Spormann A.M."/>
            <person name="Op den Camp H."/>
            <person name="Overmann J."/>
            <person name="Amann R."/>
            <person name="Jetten M.S.M."/>
            <person name="Mascher T."/>
            <person name="Medema M.H."/>
            <person name="Devos D.P."/>
            <person name="Kaster A.-K."/>
            <person name="Ovreas L."/>
            <person name="Rohde M."/>
            <person name="Galperin M.Y."/>
            <person name="Jogler C."/>
        </authorList>
    </citation>
    <scope>NUCLEOTIDE SEQUENCE [LARGE SCALE GENOMIC DNA]</scope>
    <source>
        <strain evidence="2 3">ETA_A8</strain>
    </source>
</reference>
<evidence type="ECO:0000313" key="2">
    <source>
        <dbReference type="EMBL" id="QDU26854.1"/>
    </source>
</evidence>
<sequence length="281" mass="30375">MLSPLHHRQFIFLALAWIALAFCLTGCKGMLRGVDQSALYGAPAGPVDNPLFLPPLDPEFVWSQLVDSLDDHFRIEREERVRLIGGILTEGRIDTFPQIGSTLLEPWRGDSTPGYEKLHATLQSIRRKATLRLIPTEGGSLVDLVVQKELEDLDKPEHATAGGATMRYDGTLVRREGLPGRYSVSLGWIPIGRDCSLEQKLLADIRARLNVPAIGPGNAGAVISQGELPAGSLPIESIPPGNVRPSGEPPPIPAWQPRSPESLPAPSGPPAGNILLPSRLQ</sequence>
<dbReference type="EMBL" id="CP036274">
    <property type="protein sequence ID" value="QDU26854.1"/>
    <property type="molecule type" value="Genomic_DNA"/>
</dbReference>
<dbReference type="OrthoDB" id="289390at2"/>
<evidence type="ECO:0000313" key="3">
    <source>
        <dbReference type="Proteomes" id="UP000315017"/>
    </source>
</evidence>
<accession>A0A517Y9E7</accession>
<dbReference type="Proteomes" id="UP000315017">
    <property type="component" value="Chromosome"/>
</dbReference>
<organism evidence="2 3">
    <name type="scientific">Anatilimnocola aggregata</name>
    <dbReference type="NCBI Taxonomy" id="2528021"/>
    <lineage>
        <taxon>Bacteria</taxon>
        <taxon>Pseudomonadati</taxon>
        <taxon>Planctomycetota</taxon>
        <taxon>Planctomycetia</taxon>
        <taxon>Pirellulales</taxon>
        <taxon>Pirellulaceae</taxon>
        <taxon>Anatilimnocola</taxon>
    </lineage>
</organism>
<gene>
    <name evidence="2" type="ORF">ETAA8_19380</name>
</gene>
<name>A0A517Y9E7_9BACT</name>
<proteinExistence type="predicted"/>
<dbReference type="KEGG" id="aagg:ETAA8_19380"/>
<feature type="region of interest" description="Disordered" evidence="1">
    <location>
        <begin position="233"/>
        <end position="281"/>
    </location>
</feature>
<dbReference type="AlphaFoldDB" id="A0A517Y9E7"/>
<evidence type="ECO:0000256" key="1">
    <source>
        <dbReference type="SAM" id="MobiDB-lite"/>
    </source>
</evidence>
<dbReference type="RefSeq" id="WP_145087714.1">
    <property type="nucleotide sequence ID" value="NZ_CP036274.1"/>
</dbReference>